<dbReference type="Proteomes" id="UP000886520">
    <property type="component" value="Chromosome 11"/>
</dbReference>
<protein>
    <submittedName>
        <fullName evidence="1">Uncharacterized protein</fullName>
    </submittedName>
</protein>
<evidence type="ECO:0000313" key="1">
    <source>
        <dbReference type="EMBL" id="KAI5073097.1"/>
    </source>
</evidence>
<accession>A0A9D4USM6</accession>
<dbReference type="AlphaFoldDB" id="A0A9D4USM6"/>
<gene>
    <name evidence="1" type="ORF">GOP47_0011110</name>
</gene>
<name>A0A9D4USM6_ADICA</name>
<evidence type="ECO:0000313" key="2">
    <source>
        <dbReference type="Proteomes" id="UP000886520"/>
    </source>
</evidence>
<sequence length="200" mass="23192">MEKFSQTYPMILGRPWLRVEKVKQHQGADSVVLRHGKKKVKMRMVPSEAVSSNCRPLHAKSINMALELEEDEEGEFLRVNSCVIPIFEVGVQHIADRYVLDTPKQVNFKQNLGMKKLLQEEFGVKEEQKWAQIKAEQDFKEYLTKSSIVKQDDLEDINLGSDKKPHMVKVNANLDQAFKSDLQGLLREYKDIFSWHSSFL</sequence>
<reference evidence="1" key="1">
    <citation type="submission" date="2021-01" db="EMBL/GenBank/DDBJ databases">
        <title>Adiantum capillus-veneris genome.</title>
        <authorList>
            <person name="Fang Y."/>
            <person name="Liao Q."/>
        </authorList>
    </citation>
    <scope>NUCLEOTIDE SEQUENCE</scope>
    <source>
        <strain evidence="1">H3</strain>
        <tissue evidence="1">Leaf</tissue>
    </source>
</reference>
<organism evidence="1 2">
    <name type="scientific">Adiantum capillus-veneris</name>
    <name type="common">Maidenhair fern</name>
    <dbReference type="NCBI Taxonomy" id="13818"/>
    <lineage>
        <taxon>Eukaryota</taxon>
        <taxon>Viridiplantae</taxon>
        <taxon>Streptophyta</taxon>
        <taxon>Embryophyta</taxon>
        <taxon>Tracheophyta</taxon>
        <taxon>Polypodiopsida</taxon>
        <taxon>Polypodiidae</taxon>
        <taxon>Polypodiales</taxon>
        <taxon>Pteridineae</taxon>
        <taxon>Pteridaceae</taxon>
        <taxon>Vittarioideae</taxon>
        <taxon>Adiantum</taxon>
    </lineage>
</organism>
<comment type="caution">
    <text evidence="1">The sequence shown here is derived from an EMBL/GenBank/DDBJ whole genome shotgun (WGS) entry which is preliminary data.</text>
</comment>
<keyword evidence="2" id="KW-1185">Reference proteome</keyword>
<proteinExistence type="predicted"/>
<dbReference type="EMBL" id="JABFUD020000011">
    <property type="protein sequence ID" value="KAI5073097.1"/>
    <property type="molecule type" value="Genomic_DNA"/>
</dbReference>